<reference evidence="1 2" key="1">
    <citation type="submission" date="2019-02" db="EMBL/GenBank/DDBJ databases">
        <title>Deep-cultivation of Planctomycetes and their phenomic and genomic characterization uncovers novel biology.</title>
        <authorList>
            <person name="Wiegand S."/>
            <person name="Jogler M."/>
            <person name="Boedeker C."/>
            <person name="Pinto D."/>
            <person name="Vollmers J."/>
            <person name="Rivas-Marin E."/>
            <person name="Kohn T."/>
            <person name="Peeters S.H."/>
            <person name="Heuer A."/>
            <person name="Rast P."/>
            <person name="Oberbeckmann S."/>
            <person name="Bunk B."/>
            <person name="Jeske O."/>
            <person name="Meyerdierks A."/>
            <person name="Storesund J.E."/>
            <person name="Kallscheuer N."/>
            <person name="Luecker S."/>
            <person name="Lage O.M."/>
            <person name="Pohl T."/>
            <person name="Merkel B.J."/>
            <person name="Hornburger P."/>
            <person name="Mueller R.-W."/>
            <person name="Bruemmer F."/>
            <person name="Labrenz M."/>
            <person name="Spormann A.M."/>
            <person name="Op den Camp H."/>
            <person name="Overmann J."/>
            <person name="Amann R."/>
            <person name="Jetten M.S.M."/>
            <person name="Mascher T."/>
            <person name="Medema M.H."/>
            <person name="Devos D.P."/>
            <person name="Kaster A.-K."/>
            <person name="Ovreas L."/>
            <person name="Rohde M."/>
            <person name="Galperin M.Y."/>
            <person name="Jogler C."/>
        </authorList>
    </citation>
    <scope>NUCLEOTIDE SEQUENCE [LARGE SCALE GENOMIC DNA]</scope>
    <source>
        <strain evidence="1 2">Pla85_3_4</strain>
    </source>
</reference>
<dbReference type="AlphaFoldDB" id="A0A518E298"/>
<evidence type="ECO:0000313" key="2">
    <source>
        <dbReference type="Proteomes" id="UP000317648"/>
    </source>
</evidence>
<proteinExistence type="predicted"/>
<dbReference type="RefSeq" id="WP_145057299.1">
    <property type="nucleotide sequence ID" value="NZ_CP036433.1"/>
</dbReference>
<evidence type="ECO:0000313" key="1">
    <source>
        <dbReference type="EMBL" id="QDU98219.1"/>
    </source>
</evidence>
<accession>A0A518E298</accession>
<keyword evidence="2" id="KW-1185">Reference proteome</keyword>
<dbReference type="KEGG" id="lcre:Pla8534_60800"/>
<organism evidence="1 2">
    <name type="scientific">Lignipirellula cremea</name>
    <dbReference type="NCBI Taxonomy" id="2528010"/>
    <lineage>
        <taxon>Bacteria</taxon>
        <taxon>Pseudomonadati</taxon>
        <taxon>Planctomycetota</taxon>
        <taxon>Planctomycetia</taxon>
        <taxon>Pirellulales</taxon>
        <taxon>Pirellulaceae</taxon>
        <taxon>Lignipirellula</taxon>
    </lineage>
</organism>
<dbReference type="EMBL" id="CP036433">
    <property type="protein sequence ID" value="QDU98219.1"/>
    <property type="molecule type" value="Genomic_DNA"/>
</dbReference>
<protein>
    <submittedName>
        <fullName evidence="1">Uncharacterized protein</fullName>
    </submittedName>
</protein>
<sequence length="116" mass="12112">MAKRKSKSGVNKTAAVKSEFAKNPEARPKEVVAALAEQGVVVTTGYVSTIKSAMKRGDDGAAAPVAGFRKRKAVAGKTVSSTGISLVDLQAARDLASKLGGIEQAKMVLEELKNLR</sequence>
<dbReference type="OrthoDB" id="284479at2"/>
<gene>
    <name evidence="1" type="ORF">Pla8534_60800</name>
</gene>
<name>A0A518E298_9BACT</name>
<dbReference type="Proteomes" id="UP000317648">
    <property type="component" value="Chromosome"/>
</dbReference>